<name>A0AA35W455_GEOBA</name>
<feature type="region of interest" description="Disordered" evidence="1">
    <location>
        <begin position="1"/>
        <end position="37"/>
    </location>
</feature>
<dbReference type="Proteomes" id="UP001174909">
    <property type="component" value="Unassembled WGS sequence"/>
</dbReference>
<evidence type="ECO:0000313" key="2">
    <source>
        <dbReference type="EMBL" id="CAI8001198.1"/>
    </source>
</evidence>
<protein>
    <submittedName>
        <fullName evidence="2">Uncharacterized protein</fullName>
    </submittedName>
</protein>
<dbReference type="AlphaFoldDB" id="A0AA35W455"/>
<evidence type="ECO:0000313" key="3">
    <source>
        <dbReference type="Proteomes" id="UP001174909"/>
    </source>
</evidence>
<feature type="compositionally biased region" description="Basic and acidic residues" evidence="1">
    <location>
        <begin position="26"/>
        <end position="36"/>
    </location>
</feature>
<sequence>MVGVRRRGGGRSSEDGPRGGATDSRTGTKEKSRRFPEVLTLPALPSTLYHSLLTPSPPPLETLDDIISTT</sequence>
<proteinExistence type="predicted"/>
<gene>
    <name evidence="2" type="ORF">GBAR_LOCUS3133</name>
</gene>
<feature type="region of interest" description="Disordered" evidence="1">
    <location>
        <begin position="50"/>
        <end position="70"/>
    </location>
</feature>
<keyword evidence="3" id="KW-1185">Reference proteome</keyword>
<dbReference type="EMBL" id="CASHTH010000429">
    <property type="protein sequence ID" value="CAI8001198.1"/>
    <property type="molecule type" value="Genomic_DNA"/>
</dbReference>
<evidence type="ECO:0000256" key="1">
    <source>
        <dbReference type="SAM" id="MobiDB-lite"/>
    </source>
</evidence>
<accession>A0AA35W455</accession>
<organism evidence="2 3">
    <name type="scientific">Geodia barretti</name>
    <name type="common">Barrett's horny sponge</name>
    <dbReference type="NCBI Taxonomy" id="519541"/>
    <lineage>
        <taxon>Eukaryota</taxon>
        <taxon>Metazoa</taxon>
        <taxon>Porifera</taxon>
        <taxon>Demospongiae</taxon>
        <taxon>Heteroscleromorpha</taxon>
        <taxon>Tetractinellida</taxon>
        <taxon>Astrophorina</taxon>
        <taxon>Geodiidae</taxon>
        <taxon>Geodia</taxon>
    </lineage>
</organism>
<comment type="caution">
    <text evidence="2">The sequence shown here is derived from an EMBL/GenBank/DDBJ whole genome shotgun (WGS) entry which is preliminary data.</text>
</comment>
<reference evidence="2" key="1">
    <citation type="submission" date="2023-03" db="EMBL/GenBank/DDBJ databases">
        <authorList>
            <person name="Steffen K."/>
            <person name="Cardenas P."/>
        </authorList>
    </citation>
    <scope>NUCLEOTIDE SEQUENCE</scope>
</reference>